<feature type="region of interest" description="Disordered" evidence="1">
    <location>
        <begin position="471"/>
        <end position="508"/>
    </location>
</feature>
<dbReference type="GO" id="GO:0051301">
    <property type="term" value="P:cell division"/>
    <property type="evidence" value="ECO:0007669"/>
    <property type="project" value="TreeGrafter"/>
</dbReference>
<gene>
    <name evidence="3" type="ORF">E4U42_005844</name>
</gene>
<dbReference type="EMBL" id="SRPY01000561">
    <property type="protein sequence ID" value="KAG5921461.1"/>
    <property type="molecule type" value="Genomic_DNA"/>
</dbReference>
<dbReference type="PANTHER" id="PTHR21068">
    <property type="entry name" value="SPARTIN"/>
    <property type="match status" value="1"/>
</dbReference>
<comment type="caution">
    <text evidence="3">The sequence shown here is derived from an EMBL/GenBank/DDBJ whole genome shotgun (WGS) entry which is preliminary data.</text>
</comment>
<dbReference type="GO" id="GO:0005886">
    <property type="term" value="C:plasma membrane"/>
    <property type="evidence" value="ECO:0007669"/>
    <property type="project" value="TreeGrafter"/>
</dbReference>
<organism evidence="3 4">
    <name type="scientific">Claviceps africana</name>
    <dbReference type="NCBI Taxonomy" id="83212"/>
    <lineage>
        <taxon>Eukaryota</taxon>
        <taxon>Fungi</taxon>
        <taxon>Dikarya</taxon>
        <taxon>Ascomycota</taxon>
        <taxon>Pezizomycotina</taxon>
        <taxon>Sordariomycetes</taxon>
        <taxon>Hypocreomycetidae</taxon>
        <taxon>Hypocreales</taxon>
        <taxon>Clavicipitaceae</taxon>
        <taxon>Claviceps</taxon>
    </lineage>
</organism>
<evidence type="ECO:0000256" key="1">
    <source>
        <dbReference type="SAM" id="MobiDB-lite"/>
    </source>
</evidence>
<proteinExistence type="predicted"/>
<sequence length="508" mass="52856">MASGSNDPKLLYAIDGIKAYHIAQGTEQALNPSGPQTLSLLMVPTSSGFAGASGFASGEEDFYLHLHLPPELDLPLPATTQIYHQPPTSCLIPRWDLGPNSGAFTRIEFPAVGSRAGVREDVDTFETILAQCTAFLERAAPPRAKGGKTAPEAAGEALPAYDPTTFTQGEGYVQGSVSSASKDGPSGGRIVLVDEEDGSVVGELGDGYRVVEDAAIKPGSKDPVEIALPTGASQAINVQPAPGYSNNHDDDDDDDEQDRMHPAYKKSTIVNMGMRASRLLVTTSDYVAQTLNSQAESYAKNNQPTAKPVTFTPTTHANIRKINQLSTKAAGLSAATVGSIAKVAQNLGANLSKRKDGSARGYDKDGYVIDTYKPGMLNKSLMAFSTVVDGMEQAGRSLLTSTSSSVSQVVEHKWGPEAGEVSRNLGGGVKNVGLVYIDVTGVSRRAVLKSVARGMVVGNVKGGGKVIVGDGGENATQGGSVADGGASHAGGKAATRGHEGNEKEGRSR</sequence>
<protein>
    <recommendedName>
        <fullName evidence="2">Senescence domain-containing protein</fullName>
    </recommendedName>
</protein>
<accession>A0A8K0J987</accession>
<dbReference type="Pfam" id="PF06911">
    <property type="entry name" value="Senescence"/>
    <property type="match status" value="1"/>
</dbReference>
<evidence type="ECO:0000313" key="3">
    <source>
        <dbReference type="EMBL" id="KAG5921461.1"/>
    </source>
</evidence>
<dbReference type="InterPro" id="IPR009686">
    <property type="entry name" value="Senescence/spartin_C"/>
</dbReference>
<reference evidence="3" key="1">
    <citation type="journal article" date="2020" name="bioRxiv">
        <title>Whole genome comparisons of ergot fungi reveals the divergence and evolution of species within the genus Claviceps are the result of varying mechanisms driving genome evolution and host range expansion.</title>
        <authorList>
            <person name="Wyka S.A."/>
            <person name="Mondo S.J."/>
            <person name="Liu M."/>
            <person name="Dettman J."/>
            <person name="Nalam V."/>
            <person name="Broders K.D."/>
        </authorList>
    </citation>
    <scope>NUCLEOTIDE SEQUENCE</scope>
    <source>
        <strain evidence="3">CCC 489</strain>
    </source>
</reference>
<evidence type="ECO:0000313" key="4">
    <source>
        <dbReference type="Proteomes" id="UP000811619"/>
    </source>
</evidence>
<keyword evidence="4" id="KW-1185">Reference proteome</keyword>
<name>A0A8K0J987_9HYPO</name>
<evidence type="ECO:0000259" key="2">
    <source>
        <dbReference type="Pfam" id="PF06911"/>
    </source>
</evidence>
<dbReference type="PANTHER" id="PTHR21068:SF43">
    <property type="entry name" value="SPARTIN"/>
    <property type="match status" value="1"/>
</dbReference>
<dbReference type="AlphaFoldDB" id="A0A8K0J987"/>
<feature type="domain" description="Senescence" evidence="2">
    <location>
        <begin position="267"/>
        <end position="452"/>
    </location>
</feature>
<feature type="compositionally biased region" description="Basic and acidic residues" evidence="1">
    <location>
        <begin position="496"/>
        <end position="508"/>
    </location>
</feature>
<dbReference type="Proteomes" id="UP000811619">
    <property type="component" value="Unassembled WGS sequence"/>
</dbReference>
<dbReference type="OrthoDB" id="20821at2759"/>
<feature type="region of interest" description="Disordered" evidence="1">
    <location>
        <begin position="236"/>
        <end position="259"/>
    </location>
</feature>
<dbReference type="InterPro" id="IPR045036">
    <property type="entry name" value="Spartin-like"/>
</dbReference>